<gene>
    <name evidence="2" type="ORF">FMM08_03155</name>
</gene>
<dbReference type="AlphaFoldDB" id="A0A5C8ZJH0"/>
<proteinExistence type="predicted"/>
<dbReference type="Proteomes" id="UP000321234">
    <property type="component" value="Unassembled WGS sequence"/>
</dbReference>
<name>A0A5C8ZJH0_9ACTN</name>
<feature type="transmembrane region" description="Helical" evidence="1">
    <location>
        <begin position="108"/>
        <end position="133"/>
    </location>
</feature>
<organism evidence="2 3">
    <name type="scientific">Quadrisphaera setariae</name>
    <dbReference type="NCBI Taxonomy" id="2593304"/>
    <lineage>
        <taxon>Bacteria</taxon>
        <taxon>Bacillati</taxon>
        <taxon>Actinomycetota</taxon>
        <taxon>Actinomycetes</taxon>
        <taxon>Kineosporiales</taxon>
        <taxon>Kineosporiaceae</taxon>
        <taxon>Quadrisphaera</taxon>
    </lineage>
</organism>
<keyword evidence="1" id="KW-0472">Membrane</keyword>
<evidence type="ECO:0000256" key="1">
    <source>
        <dbReference type="SAM" id="Phobius"/>
    </source>
</evidence>
<evidence type="ECO:0000313" key="3">
    <source>
        <dbReference type="Proteomes" id="UP000321234"/>
    </source>
</evidence>
<dbReference type="EMBL" id="VKAC01000002">
    <property type="protein sequence ID" value="TXR57289.1"/>
    <property type="molecule type" value="Genomic_DNA"/>
</dbReference>
<feature type="transmembrane region" description="Helical" evidence="1">
    <location>
        <begin position="81"/>
        <end position="102"/>
    </location>
</feature>
<keyword evidence="3" id="KW-1185">Reference proteome</keyword>
<comment type="caution">
    <text evidence="2">The sequence shown here is derived from an EMBL/GenBank/DDBJ whole genome shotgun (WGS) entry which is preliminary data.</text>
</comment>
<reference evidence="2 3" key="1">
    <citation type="submission" date="2019-07" db="EMBL/GenBank/DDBJ databases">
        <title>Quadrisphaera sp. strain DD2A genome sequencing and assembly.</title>
        <authorList>
            <person name="Kim I."/>
        </authorList>
    </citation>
    <scope>NUCLEOTIDE SEQUENCE [LARGE SCALE GENOMIC DNA]</scope>
    <source>
        <strain evidence="2 3">DD2A</strain>
    </source>
</reference>
<keyword evidence="1" id="KW-0812">Transmembrane</keyword>
<feature type="transmembrane region" description="Helical" evidence="1">
    <location>
        <begin position="26"/>
        <end position="47"/>
    </location>
</feature>
<dbReference type="RefSeq" id="WP_147924930.1">
    <property type="nucleotide sequence ID" value="NZ_VKAC01000002.1"/>
</dbReference>
<sequence>MVNSPGPSGRRPAPTALPLANTLVRLYLVVVVCTLLALGVLTVVAPAQASAESWGHSLVVAVFAVLLPLRLRSARTGRRSAVRAVGLIAAVLLVVNVVEALLPGFVPAWMQVQMVLVAVLMAGVVGDIVRWALTHHA</sequence>
<protein>
    <submittedName>
        <fullName evidence="2">Uncharacterized protein</fullName>
    </submittedName>
</protein>
<evidence type="ECO:0000313" key="2">
    <source>
        <dbReference type="EMBL" id="TXR57289.1"/>
    </source>
</evidence>
<accession>A0A5C8ZJH0</accession>
<feature type="transmembrane region" description="Helical" evidence="1">
    <location>
        <begin position="53"/>
        <end position="69"/>
    </location>
</feature>
<keyword evidence="1" id="KW-1133">Transmembrane helix</keyword>